<evidence type="ECO:0000256" key="11">
    <source>
        <dbReference type="ARBA" id="ARBA00023033"/>
    </source>
</evidence>
<evidence type="ECO:0000256" key="8">
    <source>
        <dbReference type="ARBA" id="ARBA00022989"/>
    </source>
</evidence>
<keyword evidence="12" id="KW-0472">Membrane</keyword>
<evidence type="ECO:0000256" key="10">
    <source>
        <dbReference type="ARBA" id="ARBA00023004"/>
    </source>
</evidence>
<dbReference type="Gene3D" id="1.10.630.10">
    <property type="entry name" value="Cytochrome P450"/>
    <property type="match status" value="1"/>
</dbReference>
<comment type="pathway">
    <text evidence="3">Secondary metabolite biosynthesis.</text>
</comment>
<dbReference type="AlphaFoldDB" id="A0AA86IXG3"/>
<keyword evidence="9 14" id="KW-0560">Oxidoreductase</keyword>
<evidence type="ECO:0000256" key="9">
    <source>
        <dbReference type="ARBA" id="ARBA00023002"/>
    </source>
</evidence>
<dbReference type="GO" id="GO:0005506">
    <property type="term" value="F:iron ion binding"/>
    <property type="evidence" value="ECO:0007669"/>
    <property type="project" value="InterPro"/>
</dbReference>
<dbReference type="PANTHER" id="PTHR46300">
    <property type="entry name" value="P450, PUTATIVE (EUROFUNG)-RELATED-RELATED"/>
    <property type="match status" value="1"/>
</dbReference>
<dbReference type="CDD" id="cd11065">
    <property type="entry name" value="CYP64-like"/>
    <property type="match status" value="1"/>
</dbReference>
<keyword evidence="10 13" id="KW-0408">Iron</keyword>
<dbReference type="EMBL" id="LC761761">
    <property type="protein sequence ID" value="BED43006.1"/>
    <property type="molecule type" value="mRNA"/>
</dbReference>
<sequence>MSIWVALFSAVFLACLLRFWKSPSTGSRLPLPPGPRRLPFVGNLFDMPKQYAGADFRALNETYGDMVYLDVLGQPMLILGSHDVAFDLLDRRSALYSDRVQSAMVDLSGFDWLLAAMPYGPWWRRHRRAFHQYFNPNAVVGLRSMQRNQVGHFLNRLLNTPDDFYQHMRHLFAATIMRVAYGIQISEKDDEYMKMVEDGLAAINLLLSPGKYLVEQLPILRFLPKWMPGAQFRRDAADAKVVAYNMRDIPWMRSLEAMHQGTASASMSTALMERMRTLGSSEAEEEQLIARNTAATAYAGGADTTLALIQAFFLVLASFPEVQEKAQAELDTIVGPHRLPEFNDRDSLPYVCAVIKECMRWHAVAPLGGAHRLIQDDEYRGYLIPKGTLVIANLWAFSRDERRYPDPEAFIPERFLKDGKLNPNITDPSEFAFGYGRRICPGLHFAESSIFLTVSSVLHTLSVTPPLDAAGKPQRPKIKTTAGVISYPEPFKCVIKPRASWAEALIRANDQLTE</sequence>
<organism evidence="16">
    <name type="scientific">Trametes versicolor</name>
    <name type="common">White-rot fungus</name>
    <name type="synonym">Coriolus versicolor</name>
    <dbReference type="NCBI Taxonomy" id="5325"/>
    <lineage>
        <taxon>Eukaryota</taxon>
        <taxon>Fungi</taxon>
        <taxon>Dikarya</taxon>
        <taxon>Basidiomycota</taxon>
        <taxon>Agaricomycotina</taxon>
        <taxon>Agaricomycetes</taxon>
        <taxon>Polyporales</taxon>
        <taxon>Polyporaceae</taxon>
        <taxon>Trametes</taxon>
    </lineage>
</organism>
<gene>
    <name evidence="16" type="primary">CYP5359AL1</name>
</gene>
<evidence type="ECO:0000256" key="6">
    <source>
        <dbReference type="ARBA" id="ARBA00022692"/>
    </source>
</evidence>
<dbReference type="PANTHER" id="PTHR46300:SF7">
    <property type="entry name" value="P450, PUTATIVE (EUROFUNG)-RELATED"/>
    <property type="match status" value="1"/>
</dbReference>
<keyword evidence="5 13" id="KW-0349">Heme</keyword>
<evidence type="ECO:0000313" key="16">
    <source>
        <dbReference type="EMBL" id="BED43006.1"/>
    </source>
</evidence>
<protein>
    <submittedName>
        <fullName evidence="16">Cytochrome P450 monooxygenase</fullName>
    </submittedName>
</protein>
<dbReference type="Pfam" id="PF00067">
    <property type="entry name" value="p450"/>
    <property type="match status" value="1"/>
</dbReference>
<proteinExistence type="evidence at transcript level"/>
<keyword evidence="8" id="KW-1133">Transmembrane helix</keyword>
<feature type="signal peptide" evidence="15">
    <location>
        <begin position="1"/>
        <end position="26"/>
    </location>
</feature>
<dbReference type="InterPro" id="IPR050364">
    <property type="entry name" value="Cytochrome_P450_fung"/>
</dbReference>
<dbReference type="GO" id="GO:0016020">
    <property type="term" value="C:membrane"/>
    <property type="evidence" value="ECO:0007669"/>
    <property type="project" value="UniProtKB-SubCell"/>
</dbReference>
<dbReference type="InterPro" id="IPR036396">
    <property type="entry name" value="Cyt_P450_sf"/>
</dbReference>
<dbReference type="SUPFAM" id="SSF48264">
    <property type="entry name" value="Cytochrome P450"/>
    <property type="match status" value="1"/>
</dbReference>
<evidence type="ECO:0000256" key="14">
    <source>
        <dbReference type="RuleBase" id="RU000461"/>
    </source>
</evidence>
<dbReference type="GO" id="GO:0020037">
    <property type="term" value="F:heme binding"/>
    <property type="evidence" value="ECO:0007669"/>
    <property type="project" value="InterPro"/>
</dbReference>
<comment type="cofactor">
    <cofactor evidence="1 13">
        <name>heme</name>
        <dbReference type="ChEBI" id="CHEBI:30413"/>
    </cofactor>
</comment>
<keyword evidence="11 14" id="KW-0503">Monooxygenase</keyword>
<dbReference type="GO" id="GO:0016705">
    <property type="term" value="F:oxidoreductase activity, acting on paired donors, with incorporation or reduction of molecular oxygen"/>
    <property type="evidence" value="ECO:0007669"/>
    <property type="project" value="InterPro"/>
</dbReference>
<reference evidence="16" key="1">
    <citation type="submission" date="2023-03" db="EMBL/GenBank/DDBJ databases">
        <title>cytochrome P450 monooxygenase from Trametes versicolor.</title>
        <authorList>
            <person name="Ichinose H."/>
        </authorList>
    </citation>
    <scope>NUCLEOTIDE SEQUENCE</scope>
    <source>
        <strain evidence="16">NBRC 30340</strain>
    </source>
</reference>
<evidence type="ECO:0000256" key="2">
    <source>
        <dbReference type="ARBA" id="ARBA00004167"/>
    </source>
</evidence>
<name>A0AA86IXG3_TRAVE</name>
<dbReference type="PROSITE" id="PS00086">
    <property type="entry name" value="CYTOCHROME_P450"/>
    <property type="match status" value="1"/>
</dbReference>
<feature type="binding site" description="axial binding residue" evidence="13">
    <location>
        <position position="440"/>
    </location>
    <ligand>
        <name>heme</name>
        <dbReference type="ChEBI" id="CHEBI:30413"/>
    </ligand>
    <ligandPart>
        <name>Fe</name>
        <dbReference type="ChEBI" id="CHEBI:18248"/>
    </ligandPart>
</feature>
<evidence type="ECO:0000256" key="3">
    <source>
        <dbReference type="ARBA" id="ARBA00005179"/>
    </source>
</evidence>
<keyword evidence="7 13" id="KW-0479">Metal-binding</keyword>
<accession>A0AA86IXG3</accession>
<comment type="subcellular location">
    <subcellularLocation>
        <location evidence="2">Membrane</location>
        <topology evidence="2">Single-pass membrane protein</topology>
    </subcellularLocation>
</comment>
<evidence type="ECO:0000256" key="12">
    <source>
        <dbReference type="ARBA" id="ARBA00023136"/>
    </source>
</evidence>
<keyword evidence="6" id="KW-0812">Transmembrane</keyword>
<evidence type="ECO:0000256" key="5">
    <source>
        <dbReference type="ARBA" id="ARBA00022617"/>
    </source>
</evidence>
<dbReference type="PRINTS" id="PR00463">
    <property type="entry name" value="EP450I"/>
</dbReference>
<keyword evidence="15" id="KW-0732">Signal</keyword>
<dbReference type="InterPro" id="IPR017972">
    <property type="entry name" value="Cyt_P450_CS"/>
</dbReference>
<evidence type="ECO:0000256" key="7">
    <source>
        <dbReference type="ARBA" id="ARBA00022723"/>
    </source>
</evidence>
<evidence type="ECO:0000256" key="4">
    <source>
        <dbReference type="ARBA" id="ARBA00010617"/>
    </source>
</evidence>
<evidence type="ECO:0000256" key="13">
    <source>
        <dbReference type="PIRSR" id="PIRSR602401-1"/>
    </source>
</evidence>
<dbReference type="PRINTS" id="PR00385">
    <property type="entry name" value="P450"/>
</dbReference>
<dbReference type="InterPro" id="IPR002401">
    <property type="entry name" value="Cyt_P450_E_grp-I"/>
</dbReference>
<evidence type="ECO:0000256" key="15">
    <source>
        <dbReference type="SAM" id="SignalP"/>
    </source>
</evidence>
<dbReference type="GO" id="GO:0004497">
    <property type="term" value="F:monooxygenase activity"/>
    <property type="evidence" value="ECO:0007669"/>
    <property type="project" value="UniProtKB-KW"/>
</dbReference>
<feature type="chain" id="PRO_5041741148" evidence="15">
    <location>
        <begin position="27"/>
        <end position="514"/>
    </location>
</feature>
<evidence type="ECO:0000256" key="1">
    <source>
        <dbReference type="ARBA" id="ARBA00001971"/>
    </source>
</evidence>
<dbReference type="InterPro" id="IPR001128">
    <property type="entry name" value="Cyt_P450"/>
</dbReference>
<comment type="similarity">
    <text evidence="4 14">Belongs to the cytochrome P450 family.</text>
</comment>